<dbReference type="GO" id="GO:0043027">
    <property type="term" value="F:cysteine-type endopeptidase inhibitor activity involved in apoptotic process"/>
    <property type="evidence" value="ECO:0007669"/>
    <property type="project" value="InterPro"/>
</dbReference>
<dbReference type="PANTHER" id="PTHR46914">
    <property type="entry name" value="BACULOVIRAL IAP REPEAT-CONTAINING PROTEIN 1"/>
    <property type="match status" value="1"/>
</dbReference>
<keyword evidence="1" id="KW-0053">Apoptosis</keyword>
<dbReference type="InterPro" id="IPR007111">
    <property type="entry name" value="NACHT_NTPase"/>
</dbReference>
<sequence>MASQEEAADQRISQYDETTIPQLSALLGIDMVQFVKEIEKKEQEDREKMQKGFNSEMRSEAKRLKTFVTYDSYSSWTPQEMAAAGFYFTGIKSGVQCFCCSLILFCTTLKRLPLEHHKKFSPHCEFLLGKDVGNIAKYDIRVKNPESKMRGDKAKYREEKARLESFHDWPFYAHGTSPRELSAAGFVFTDAGKRDTVQCFSCGGCLGNWEEGDDPWKEHAKWFPKCEFLQSKKSSEEIAQYIQSYKGFVDVTGEHFVKSWVKRDLPMASAFCNDSIFANEELRLESFKKWPHAFPGGAAALAKAGLFYIGIEDTVQCFSCGGCMNNWVEGDDPLGDHSRYFPDCLFLQNLKASAEVIPDLQSHDELSELTETISETSLEDSAAVSSLVPGKDFEIAHGIIYRVPPQNNKGDFKRERICVCASFLLSTETAQSEAQWFEEAKSLNQRLKEAYTDASFRRMYMLEVSSSLATDHLLSCDLSLASKHISTPVQKPVLLSDVFANLNSVMCVEGEAGSGKTVLLKKIALLWASGCCPLLNRFQLVFYLSLSSTRLDQGLANIICDQLLETEGSVTEMSLRNIMQQLKNQVLFLLDDYKEMCSVPQVIQKLIHKNHSSRTCLLIAVRTNRTRDIRQYLHTILEIKAFPFYNTVYILRKFFSHDLTRLQKFMIHFKMNANMQGIQKTPLFVAAVCANWFRNPFDRSYDHVTVFKSYIECLSLKHKLSAERFKANVSSCGKLALKGFFSSCFEFSDDDLVEAGVDEDEDLTMCLMSKFTAQRLRPVYQFLDPAFQEFLAGMGLIVLLDSDRQEDQDLGLYYLKQIHSSMMTLSSCNNFLTYVSCYPSTKAGPKIVSHLLHLLDNKKSLENLSEKDDLKHHPEVSESVHLYRSLWQLSPEDCFSLVSKHLLTFAIKIAYQSNTVEACSPFILQFLQGRTLTLDMLNLPYFFDHPESLLLLRSIKVSVTGNMKIMSPVSDSSCLERCWDKSQAPTIQQDCAAAFEDMMEWEQNIVEKQKDILRFMSMIVKAPPDISTGYWKLSPKQHKIPLLEVHVTNMDGVDQETLRVLMAVFSASQHIELHLRGSRGFIESLRPAIEQYKASFTKCSINESELNAVEQELLLNLPSLESLEVSGTTQIPDQLFPNLDKFPCLKELSVNMDKKNVFSVIPEEFLNLHNMKKLLIEISAENGPSKIVKLIENSPNLNVFHLQCNFFSDFESLLTVLASCKKLKEIKFSGAFFKPIPFVTILTNFISLKILDLKFQEFPDKETSEKFAHTLGSLSNLEELILPNGDGIHQVAKLIIQQCQHLRCLRVLSFFKTLNDDSVMEIAKVAISGGFQKLENLDLPLNHKITEEGYRNFFQVLDNLPNLQELTISRHYTECIRAQATTVKSLSQCMLRLPSLTTINMLSWLLDAEDITLLTSTKEKHPQSKLFNIHWKWTLPFSPIIQK</sequence>
<dbReference type="Pfam" id="PF17889">
    <property type="entry name" value="NLRC4_HD"/>
    <property type="match status" value="1"/>
</dbReference>
<dbReference type="eggNOG" id="KOG1101">
    <property type="taxonomic scope" value="Eukaryota"/>
</dbReference>
<dbReference type="InterPro" id="IPR001370">
    <property type="entry name" value="BIR_rpt"/>
</dbReference>
<dbReference type="InterPro" id="IPR053882">
    <property type="entry name" value="Nlrc4-like_WHD"/>
</dbReference>
<dbReference type="InterPro" id="IPR040535">
    <property type="entry name" value="NLRC4_HD"/>
</dbReference>
<dbReference type="GO" id="GO:0006915">
    <property type="term" value="P:apoptotic process"/>
    <property type="evidence" value="ECO:0007669"/>
    <property type="project" value="UniProtKB-KW"/>
</dbReference>
<dbReference type="GO" id="GO:0072557">
    <property type="term" value="C:IPAF inflammasome complex"/>
    <property type="evidence" value="ECO:0007669"/>
    <property type="project" value="TreeGrafter"/>
</dbReference>
<dbReference type="InterPro" id="IPR032675">
    <property type="entry name" value="LRR_dom_sf"/>
</dbReference>
<name>G1Q265_MYOLU</name>
<dbReference type="EMBL" id="AAPE02000761">
    <property type="status" value="NOT_ANNOTATED_CDS"/>
    <property type="molecule type" value="Genomic_DNA"/>
</dbReference>
<dbReference type="FunFam" id="1.10.1170.10:FF:000013">
    <property type="entry name" value="Baculoviral IAP repeat-containing protein 1"/>
    <property type="match status" value="1"/>
</dbReference>
<reference evidence="8" key="3">
    <citation type="submission" date="2025-09" db="UniProtKB">
        <authorList>
            <consortium name="Ensembl"/>
        </authorList>
    </citation>
    <scope>IDENTIFICATION</scope>
</reference>
<evidence type="ECO:0000256" key="1">
    <source>
        <dbReference type="ARBA" id="ARBA00022703"/>
    </source>
</evidence>
<evidence type="ECO:0000313" key="9">
    <source>
        <dbReference type="Proteomes" id="UP000001074"/>
    </source>
</evidence>
<dbReference type="Ensembl" id="ENSMLUT00000026207.1">
    <property type="protein sequence ID" value="ENSMLUP00000017798.1"/>
    <property type="gene ID" value="ENSMLUG00000023908.1"/>
</dbReference>
<dbReference type="EMBL" id="AAPE02000763">
    <property type="status" value="NOT_ANNOTATED_CDS"/>
    <property type="molecule type" value="Genomic_DNA"/>
</dbReference>
<dbReference type="SUPFAM" id="SSF57924">
    <property type="entry name" value="Inhibitor of apoptosis (IAP) repeat"/>
    <property type="match status" value="3"/>
</dbReference>
<dbReference type="SUPFAM" id="SSF52047">
    <property type="entry name" value="RNI-like"/>
    <property type="match status" value="1"/>
</dbReference>
<dbReference type="GeneTree" id="ENSGT00940000163369"/>
<dbReference type="FunFam" id="3.40.50.300:FF:001126">
    <property type="entry name" value="Baculoviral IAP repeat-containing protein 1"/>
    <property type="match status" value="1"/>
</dbReference>
<accession>G1Q265</accession>
<evidence type="ECO:0000256" key="3">
    <source>
        <dbReference type="ARBA" id="ARBA00022737"/>
    </source>
</evidence>
<dbReference type="Pfam" id="PF22524">
    <property type="entry name" value="WHD_Nlrc4"/>
    <property type="match status" value="1"/>
</dbReference>
<keyword evidence="6" id="KW-0067">ATP-binding</keyword>
<keyword evidence="2" id="KW-0479">Metal-binding</keyword>
<dbReference type="Pfam" id="PF05729">
    <property type="entry name" value="NACHT"/>
    <property type="match status" value="1"/>
</dbReference>
<reference evidence="8 9" key="1">
    <citation type="journal article" date="2011" name="Nature">
        <title>A high-resolution map of human evolutionary constraint using 29 mammals.</title>
        <authorList>
            <person name="Lindblad-Toh K."/>
            <person name="Garber M."/>
            <person name="Zuk O."/>
            <person name="Lin M.F."/>
            <person name="Parker B.J."/>
            <person name="Washietl S."/>
            <person name="Kheradpour P."/>
            <person name="Ernst J."/>
            <person name="Jordan G."/>
            <person name="Mauceli E."/>
            <person name="Ward L.D."/>
            <person name="Lowe C.B."/>
            <person name="Holloway A.K."/>
            <person name="Clamp M."/>
            <person name="Gnerre S."/>
            <person name="Alfoldi J."/>
            <person name="Beal K."/>
            <person name="Chang J."/>
            <person name="Clawson H."/>
            <person name="Cuff J."/>
            <person name="Di Palma F."/>
            <person name="Fitzgerald S."/>
            <person name="Flicek P."/>
            <person name="Guttman M."/>
            <person name="Hubisz M.J."/>
            <person name="Jaffe D.B."/>
            <person name="Jungreis I."/>
            <person name="Kent W.J."/>
            <person name="Kostka D."/>
            <person name="Lara M."/>
            <person name="Martins A.L."/>
            <person name="Massingham T."/>
            <person name="Moltke I."/>
            <person name="Raney B.J."/>
            <person name="Rasmussen M.D."/>
            <person name="Robinson J."/>
            <person name="Stark A."/>
            <person name="Vilella A.J."/>
            <person name="Wen J."/>
            <person name="Xie X."/>
            <person name="Zody M.C."/>
            <person name="Baldwin J."/>
            <person name="Bloom T."/>
            <person name="Chin C.W."/>
            <person name="Heiman D."/>
            <person name="Nicol R."/>
            <person name="Nusbaum C."/>
            <person name="Young S."/>
            <person name="Wilkinson J."/>
            <person name="Worley K.C."/>
            <person name="Kovar C.L."/>
            <person name="Muzny D.M."/>
            <person name="Gibbs R.A."/>
            <person name="Cree A."/>
            <person name="Dihn H.H."/>
            <person name="Fowler G."/>
            <person name="Jhangiani S."/>
            <person name="Joshi V."/>
            <person name="Lee S."/>
            <person name="Lewis L.R."/>
            <person name="Nazareth L.V."/>
            <person name="Okwuonu G."/>
            <person name="Santibanez J."/>
            <person name="Warren W.C."/>
            <person name="Mardis E.R."/>
            <person name="Weinstock G.M."/>
            <person name="Wilson R.K."/>
            <person name="Delehaunty K."/>
            <person name="Dooling D."/>
            <person name="Fronik C."/>
            <person name="Fulton L."/>
            <person name="Fulton B."/>
            <person name="Graves T."/>
            <person name="Minx P."/>
            <person name="Sodergren E."/>
            <person name="Birney E."/>
            <person name="Margulies E.H."/>
            <person name="Herrero J."/>
            <person name="Green E.D."/>
            <person name="Haussler D."/>
            <person name="Siepel A."/>
            <person name="Goldman N."/>
            <person name="Pollard K.S."/>
            <person name="Pedersen J.S."/>
            <person name="Lander E.S."/>
            <person name="Kellis M."/>
        </authorList>
    </citation>
    <scope>NUCLEOTIDE SEQUENCE [LARGE SCALE GENOMIC DNA]</scope>
</reference>
<dbReference type="Proteomes" id="UP000001074">
    <property type="component" value="Unassembled WGS sequence"/>
</dbReference>
<keyword evidence="4" id="KW-0547">Nucleotide-binding</keyword>
<dbReference type="GO" id="GO:0070269">
    <property type="term" value="P:pyroptotic inflammatory response"/>
    <property type="evidence" value="ECO:0007669"/>
    <property type="project" value="TreeGrafter"/>
</dbReference>
<dbReference type="SUPFAM" id="SSF52540">
    <property type="entry name" value="P-loop containing nucleoside triphosphate hydrolases"/>
    <property type="match status" value="1"/>
</dbReference>
<evidence type="ECO:0000256" key="5">
    <source>
        <dbReference type="ARBA" id="ARBA00022833"/>
    </source>
</evidence>
<evidence type="ECO:0000256" key="4">
    <source>
        <dbReference type="ARBA" id="ARBA00022741"/>
    </source>
</evidence>
<keyword evidence="5" id="KW-0862">Zinc</keyword>
<dbReference type="InterPro" id="IPR028789">
    <property type="entry name" value="Naip"/>
</dbReference>
<dbReference type="Gene3D" id="3.80.10.10">
    <property type="entry name" value="Ribonuclease Inhibitor"/>
    <property type="match status" value="1"/>
</dbReference>
<evidence type="ECO:0000256" key="6">
    <source>
        <dbReference type="ARBA" id="ARBA00022840"/>
    </source>
</evidence>
<organism evidence="8 9">
    <name type="scientific">Myotis lucifugus</name>
    <name type="common">Little brown bat</name>
    <dbReference type="NCBI Taxonomy" id="59463"/>
    <lineage>
        <taxon>Eukaryota</taxon>
        <taxon>Metazoa</taxon>
        <taxon>Chordata</taxon>
        <taxon>Craniata</taxon>
        <taxon>Vertebrata</taxon>
        <taxon>Euteleostomi</taxon>
        <taxon>Mammalia</taxon>
        <taxon>Eutheria</taxon>
        <taxon>Laurasiatheria</taxon>
        <taxon>Chiroptera</taxon>
        <taxon>Yangochiroptera</taxon>
        <taxon>Vespertilionidae</taxon>
        <taxon>Myotis</taxon>
    </lineage>
</organism>
<dbReference type="FunCoup" id="G1Q265">
    <property type="interactions" value="162"/>
</dbReference>
<dbReference type="Pfam" id="PF00653">
    <property type="entry name" value="BIR"/>
    <property type="match status" value="3"/>
</dbReference>
<proteinExistence type="predicted"/>
<gene>
    <name evidence="8" type="primary">NAIP</name>
</gene>
<dbReference type="CDD" id="cd00022">
    <property type="entry name" value="BIR"/>
    <property type="match status" value="3"/>
</dbReference>
<dbReference type="PROSITE" id="PS01282">
    <property type="entry name" value="BIR_REPEAT_1"/>
    <property type="match status" value="1"/>
</dbReference>
<dbReference type="GO" id="GO:0043066">
    <property type="term" value="P:negative regulation of apoptotic process"/>
    <property type="evidence" value="ECO:0007669"/>
    <property type="project" value="InterPro"/>
</dbReference>
<dbReference type="PROSITE" id="PS50143">
    <property type="entry name" value="BIR_REPEAT_2"/>
    <property type="match status" value="3"/>
</dbReference>
<dbReference type="STRING" id="59463.ENSMLUP00000017798"/>
<feature type="domain" description="NACHT" evidence="7">
    <location>
        <begin position="504"/>
        <end position="798"/>
    </location>
</feature>
<dbReference type="FunFam" id="1.10.1170.10:FF:000007">
    <property type="entry name" value="Baculoviral IAP repeat-containing protein 1"/>
    <property type="match status" value="1"/>
</dbReference>
<protein>
    <recommendedName>
        <fullName evidence="7">NACHT domain-containing protein</fullName>
    </recommendedName>
</protein>
<dbReference type="PROSITE" id="PS50837">
    <property type="entry name" value="NACHT"/>
    <property type="match status" value="1"/>
</dbReference>
<dbReference type="SMART" id="SM00238">
    <property type="entry name" value="BIR"/>
    <property type="match status" value="3"/>
</dbReference>
<dbReference type="GO" id="GO:0005524">
    <property type="term" value="F:ATP binding"/>
    <property type="evidence" value="ECO:0007669"/>
    <property type="project" value="UniProtKB-KW"/>
</dbReference>
<dbReference type="GO" id="GO:0042742">
    <property type="term" value="P:defense response to bacterium"/>
    <property type="evidence" value="ECO:0007669"/>
    <property type="project" value="TreeGrafter"/>
</dbReference>
<dbReference type="InParanoid" id="G1Q265"/>
<dbReference type="EMBL" id="AAPE02000762">
    <property type="status" value="NOT_ANNOTATED_CDS"/>
    <property type="molecule type" value="Genomic_DNA"/>
</dbReference>
<evidence type="ECO:0000259" key="7">
    <source>
        <dbReference type="PROSITE" id="PS50837"/>
    </source>
</evidence>
<evidence type="ECO:0000313" key="8">
    <source>
        <dbReference type="Ensembl" id="ENSMLUP00000017798.1"/>
    </source>
</evidence>
<dbReference type="GO" id="GO:0046872">
    <property type="term" value="F:metal ion binding"/>
    <property type="evidence" value="ECO:0007669"/>
    <property type="project" value="UniProtKB-KW"/>
</dbReference>
<dbReference type="GO" id="GO:0016045">
    <property type="term" value="P:detection of bacterium"/>
    <property type="evidence" value="ECO:0007669"/>
    <property type="project" value="TreeGrafter"/>
</dbReference>
<dbReference type="HOGENOM" id="CLU_005648_0_0_1"/>
<dbReference type="Gene3D" id="1.10.1170.10">
    <property type="entry name" value="Inhibitor Of Apoptosis Protein (2mihbC-IAP-1), Chain A"/>
    <property type="match status" value="3"/>
</dbReference>
<dbReference type="OMA" id="FENWPFY"/>
<keyword evidence="9" id="KW-1185">Reference proteome</keyword>
<dbReference type="Gene3D" id="3.40.50.300">
    <property type="entry name" value="P-loop containing nucleotide triphosphate hydrolases"/>
    <property type="match status" value="1"/>
</dbReference>
<keyword evidence="3" id="KW-0677">Repeat</keyword>
<dbReference type="InterPro" id="IPR027417">
    <property type="entry name" value="P-loop_NTPase"/>
</dbReference>
<reference evidence="8" key="2">
    <citation type="submission" date="2025-08" db="UniProtKB">
        <authorList>
            <consortium name="Ensembl"/>
        </authorList>
    </citation>
    <scope>IDENTIFICATION</scope>
</reference>
<evidence type="ECO:0000256" key="2">
    <source>
        <dbReference type="ARBA" id="ARBA00022723"/>
    </source>
</evidence>
<dbReference type="FunFam" id="3.80.10.10:FF:000316">
    <property type="entry name" value="Baculoviral IAP repeat-containing protein 1"/>
    <property type="match status" value="1"/>
</dbReference>
<dbReference type="PANTHER" id="PTHR46914:SF1">
    <property type="entry name" value="BACULOVIRAL IAP REPEAT-CONTAINING PROTEIN 1"/>
    <property type="match status" value="1"/>
</dbReference>